<name>A0AAD6XVA9_9AGAR</name>
<gene>
    <name evidence="2" type="ORF">GGX14DRAFT_581067</name>
</gene>
<protein>
    <submittedName>
        <fullName evidence="2">Uncharacterized protein</fullName>
    </submittedName>
</protein>
<comment type="caution">
    <text evidence="2">The sequence shown here is derived from an EMBL/GenBank/DDBJ whole genome shotgun (WGS) entry which is preliminary data.</text>
</comment>
<dbReference type="EMBL" id="JARJCW010000199">
    <property type="protein sequence ID" value="KAJ7187461.1"/>
    <property type="molecule type" value="Genomic_DNA"/>
</dbReference>
<evidence type="ECO:0000256" key="1">
    <source>
        <dbReference type="SAM" id="MobiDB-lite"/>
    </source>
</evidence>
<reference evidence="2" key="1">
    <citation type="submission" date="2023-03" db="EMBL/GenBank/DDBJ databases">
        <title>Massive genome expansion in bonnet fungi (Mycena s.s.) driven by repeated elements and novel gene families across ecological guilds.</title>
        <authorList>
            <consortium name="Lawrence Berkeley National Laboratory"/>
            <person name="Harder C.B."/>
            <person name="Miyauchi S."/>
            <person name="Viragh M."/>
            <person name="Kuo A."/>
            <person name="Thoen E."/>
            <person name="Andreopoulos B."/>
            <person name="Lu D."/>
            <person name="Skrede I."/>
            <person name="Drula E."/>
            <person name="Henrissat B."/>
            <person name="Morin E."/>
            <person name="Kohler A."/>
            <person name="Barry K."/>
            <person name="LaButti K."/>
            <person name="Morin E."/>
            <person name="Salamov A."/>
            <person name="Lipzen A."/>
            <person name="Mereny Z."/>
            <person name="Hegedus B."/>
            <person name="Baldrian P."/>
            <person name="Stursova M."/>
            <person name="Weitz H."/>
            <person name="Taylor A."/>
            <person name="Grigoriev I.V."/>
            <person name="Nagy L.G."/>
            <person name="Martin F."/>
            <person name="Kauserud H."/>
        </authorList>
    </citation>
    <scope>NUCLEOTIDE SEQUENCE</scope>
    <source>
        <strain evidence="2">9144</strain>
    </source>
</reference>
<organism evidence="2 3">
    <name type="scientific">Mycena pura</name>
    <dbReference type="NCBI Taxonomy" id="153505"/>
    <lineage>
        <taxon>Eukaryota</taxon>
        <taxon>Fungi</taxon>
        <taxon>Dikarya</taxon>
        <taxon>Basidiomycota</taxon>
        <taxon>Agaricomycotina</taxon>
        <taxon>Agaricomycetes</taxon>
        <taxon>Agaricomycetidae</taxon>
        <taxon>Agaricales</taxon>
        <taxon>Marasmiineae</taxon>
        <taxon>Mycenaceae</taxon>
        <taxon>Mycena</taxon>
    </lineage>
</organism>
<evidence type="ECO:0000313" key="3">
    <source>
        <dbReference type="Proteomes" id="UP001219525"/>
    </source>
</evidence>
<feature type="compositionally biased region" description="Low complexity" evidence="1">
    <location>
        <begin position="596"/>
        <end position="605"/>
    </location>
</feature>
<dbReference type="Proteomes" id="UP001219525">
    <property type="component" value="Unassembled WGS sequence"/>
</dbReference>
<sequence>MTKPTVESFPGLLDVAFPRPLDAFASLAAHSRHVARDTYGTPVSGSVRQQGAPCSLSLPSTAHSRPRRPPPARRPPLTDPASACIAQFAFVTTAHAVCRAQLVAGCQLLPDSPAGYLLLTPRNTRSRFTPPATHARSRYPRPLLSTQAHARVEPPCVRIAPRPAHARHLPSVVRRPPALHLSHCPLHARTTPRIAHARHTRPQVFHKTRARLPPARFPLPAALALLIPALRCSAPTTSTTSGFRYSPMPATCSSPLAVSRWLATSRRMLATRCPALARFFCNALTAHAHDARRPLHARVAQGRVGTLDRLAVASAGRWRTTPPGAQSGPRRRRCHARRASAAVAHITAPAAGPHIVPRAVYARHLTARRPPPTHRSLLTGGRPSPSLPSARAWHRLPATHHPPPTARRPPLAPGGLSTVQFPLRADCPPLTADCPLPSARRSCAARRRCLLTTMFAARRHSLPAAIRSPCAVRRLMPTGRCTASAYRCPLPAMYFPRLSSHCPLPAAHFPLPAASCSLPTAACVAALLSPNTPPRRVRAIPDSSHTRLCESTRHPPPLPHAGPHGAHGVNAAPPRAGFVAHPRVPREHDFRRRPLSARLPAPASSITRGHG</sequence>
<feature type="compositionally biased region" description="Low complexity" evidence="1">
    <location>
        <begin position="561"/>
        <end position="574"/>
    </location>
</feature>
<feature type="region of interest" description="Disordered" evidence="1">
    <location>
        <begin position="40"/>
        <end position="78"/>
    </location>
</feature>
<keyword evidence="3" id="KW-1185">Reference proteome</keyword>
<proteinExistence type="predicted"/>
<dbReference type="AlphaFoldDB" id="A0AAD6XVA9"/>
<feature type="region of interest" description="Disordered" evidence="1">
    <location>
        <begin position="550"/>
        <end position="611"/>
    </location>
</feature>
<feature type="region of interest" description="Disordered" evidence="1">
    <location>
        <begin position="368"/>
        <end position="390"/>
    </location>
</feature>
<accession>A0AAD6XVA9</accession>
<evidence type="ECO:0000313" key="2">
    <source>
        <dbReference type="EMBL" id="KAJ7187461.1"/>
    </source>
</evidence>